<evidence type="ECO:0000313" key="2">
    <source>
        <dbReference type="Proteomes" id="UP001059844"/>
    </source>
</evidence>
<protein>
    <recommendedName>
        <fullName evidence="3">Lipoprotein</fullName>
    </recommendedName>
</protein>
<name>A0ABY5IQV7_9FLAO</name>
<reference evidence="1" key="1">
    <citation type="submission" date="2022-07" db="EMBL/GenBank/DDBJ databases">
        <title>Isolation, identification, and degradation of a PFOSA degrading strain from sewage treatment plant.</title>
        <authorList>
            <person name="Zhang L."/>
            <person name="Huo Y."/>
        </authorList>
    </citation>
    <scope>NUCLEOTIDE SEQUENCE</scope>
    <source>
        <strain evidence="1">C1</strain>
    </source>
</reference>
<dbReference type="Proteomes" id="UP001059844">
    <property type="component" value="Chromosome"/>
</dbReference>
<proteinExistence type="predicted"/>
<evidence type="ECO:0008006" key="3">
    <source>
        <dbReference type="Google" id="ProtNLM"/>
    </source>
</evidence>
<accession>A0ABY5IQV7</accession>
<gene>
    <name evidence="1" type="ORF">NOX80_16455</name>
</gene>
<sequence length="134" mass="15430">MKNIIFTLAVILFISCKPLNNNQEQVGEYKVYKIDTIDSFYTIYCEKNGEKYKIVSKEQNEKVINSNEKIAVGQSYNFVLNLYRPNNDSNPLTNATTAPNVIRCYMFENTKICEEEGIKLYTSNNLKGLSFIKS</sequence>
<dbReference type="RefSeq" id="WP_256550895.1">
    <property type="nucleotide sequence ID" value="NZ_CP101751.1"/>
</dbReference>
<dbReference type="EMBL" id="CP101751">
    <property type="protein sequence ID" value="UUC45203.1"/>
    <property type="molecule type" value="Genomic_DNA"/>
</dbReference>
<dbReference type="PROSITE" id="PS51257">
    <property type="entry name" value="PROKAR_LIPOPROTEIN"/>
    <property type="match status" value="1"/>
</dbReference>
<keyword evidence="2" id="KW-1185">Reference proteome</keyword>
<organism evidence="1 2">
    <name type="scientific">Flavobacterium cerinum</name>
    <dbReference type="NCBI Taxonomy" id="2502784"/>
    <lineage>
        <taxon>Bacteria</taxon>
        <taxon>Pseudomonadati</taxon>
        <taxon>Bacteroidota</taxon>
        <taxon>Flavobacteriia</taxon>
        <taxon>Flavobacteriales</taxon>
        <taxon>Flavobacteriaceae</taxon>
        <taxon>Flavobacterium</taxon>
    </lineage>
</organism>
<evidence type="ECO:0000313" key="1">
    <source>
        <dbReference type="EMBL" id="UUC45203.1"/>
    </source>
</evidence>